<keyword evidence="2" id="KW-1185">Reference proteome</keyword>
<accession>I4ED24</accession>
<dbReference type="OrthoDB" id="115056at2"/>
<comment type="caution">
    <text evidence="1">The sequence shown here is derived from an EMBL/GenBank/DDBJ whole genome shotgun (WGS) entry which is preliminary data.</text>
</comment>
<evidence type="ECO:0000313" key="1">
    <source>
        <dbReference type="EMBL" id="CCF82586.1"/>
    </source>
</evidence>
<evidence type="ECO:0000313" key="2">
    <source>
        <dbReference type="Proteomes" id="UP000004221"/>
    </source>
</evidence>
<protein>
    <submittedName>
        <fullName evidence="1">Uncharacterized protein</fullName>
    </submittedName>
</protein>
<name>I4ED24_9BACT</name>
<dbReference type="AlphaFoldDB" id="I4ED24"/>
<sequence>MPDLNFRVEGVQALQFAAVPTLLFKLHVENAGGEPVHAVTLNTQIRIATRQRHYTTPEQERLVDVFGEPRRWGETLNSLLWTHTVVLVPPFTSDTVVDMPVTCTYDFEVVSGKYFHGLEDGAVPLEFLFRGTIFYAGDSGLQVAQISWEKEARYRLPVRVWKELMQHYFPNSAWVRLQSDLFDRLYDYKARNGLPTWEAALERLLATNGEGEG</sequence>
<dbReference type="EMBL" id="CAGS01000039">
    <property type="protein sequence ID" value="CCF82586.1"/>
    <property type="molecule type" value="Genomic_DNA"/>
</dbReference>
<dbReference type="Pfam" id="PF19562">
    <property type="entry name" value="DUF6084"/>
    <property type="match status" value="1"/>
</dbReference>
<organism evidence="1 2">
    <name type="scientific">Nitrolancea hollandica Lb</name>
    <dbReference type="NCBI Taxonomy" id="1129897"/>
    <lineage>
        <taxon>Bacteria</taxon>
        <taxon>Pseudomonadati</taxon>
        <taxon>Thermomicrobiota</taxon>
        <taxon>Thermomicrobia</taxon>
        <taxon>Sphaerobacterales</taxon>
        <taxon>Sphaerobacterineae</taxon>
        <taxon>Sphaerobacteraceae</taxon>
        <taxon>Nitrolancea</taxon>
    </lineage>
</organism>
<proteinExistence type="predicted"/>
<dbReference type="RefSeq" id="WP_008474750.1">
    <property type="nucleotide sequence ID" value="NZ_CAGS01000039.1"/>
</dbReference>
<dbReference type="Proteomes" id="UP000004221">
    <property type="component" value="Unassembled WGS sequence"/>
</dbReference>
<gene>
    <name evidence="1" type="ORF">NITHO_1330001</name>
</gene>
<reference evidence="1 2" key="1">
    <citation type="journal article" date="2012" name="ISME J.">
        <title>Nitrification expanded: discovery, physiology and genomics of a nitrite-oxidizing bacterium from the phylum Chloroflexi.</title>
        <authorList>
            <person name="Sorokin D.Y."/>
            <person name="Lucker S."/>
            <person name="Vejmelkova D."/>
            <person name="Kostrikina N.A."/>
            <person name="Kleerebezem R."/>
            <person name="Rijpstra W.I."/>
            <person name="Damste J.S."/>
            <person name="Le Paslier D."/>
            <person name="Muyzer G."/>
            <person name="Wagner M."/>
            <person name="van Loosdrecht M.C."/>
            <person name="Daims H."/>
        </authorList>
    </citation>
    <scope>NUCLEOTIDE SEQUENCE [LARGE SCALE GENOMIC DNA]</scope>
    <source>
        <strain evidence="2">none</strain>
    </source>
</reference>
<dbReference type="InterPro" id="IPR045730">
    <property type="entry name" value="DUF6084"/>
</dbReference>